<dbReference type="EMBL" id="KQ085887">
    <property type="protein sequence ID" value="KLO19283.1"/>
    <property type="molecule type" value="Genomic_DNA"/>
</dbReference>
<dbReference type="AlphaFoldDB" id="A0A0H2SC18"/>
<dbReference type="OrthoDB" id="3269405at2759"/>
<evidence type="ECO:0000313" key="2">
    <source>
        <dbReference type="Proteomes" id="UP000053477"/>
    </source>
</evidence>
<accession>A0A0H2SC18</accession>
<name>A0A0H2SC18_9AGAM</name>
<keyword evidence="2" id="KW-1185">Reference proteome</keyword>
<protein>
    <submittedName>
        <fullName evidence="1">Uncharacterized protein</fullName>
    </submittedName>
</protein>
<reference evidence="1 2" key="1">
    <citation type="submission" date="2015-04" db="EMBL/GenBank/DDBJ databases">
        <title>Complete genome sequence of Schizopora paradoxa KUC8140, a cosmopolitan wood degrader in East Asia.</title>
        <authorList>
            <consortium name="DOE Joint Genome Institute"/>
            <person name="Min B."/>
            <person name="Park H."/>
            <person name="Jang Y."/>
            <person name="Kim J.-J."/>
            <person name="Kim K.H."/>
            <person name="Pangilinan J."/>
            <person name="Lipzen A."/>
            <person name="Riley R."/>
            <person name="Grigoriev I.V."/>
            <person name="Spatafora J.W."/>
            <person name="Choi I.-G."/>
        </authorList>
    </citation>
    <scope>NUCLEOTIDE SEQUENCE [LARGE SCALE GENOMIC DNA]</scope>
    <source>
        <strain evidence="1 2">KUC8140</strain>
    </source>
</reference>
<gene>
    <name evidence="1" type="ORF">SCHPADRAFT_818339</name>
</gene>
<dbReference type="Proteomes" id="UP000053477">
    <property type="component" value="Unassembled WGS sequence"/>
</dbReference>
<proteinExistence type="predicted"/>
<dbReference type="InParanoid" id="A0A0H2SC18"/>
<evidence type="ECO:0000313" key="1">
    <source>
        <dbReference type="EMBL" id="KLO19283.1"/>
    </source>
</evidence>
<sequence>MVPQTRYRPHTSSDQRRYVDEIRLQDPIHFLVSTSQGNKPGIALRDAITSKFMRLVDRDEHLFQGCGPSISVRLSWTGYQPWSRQIPTRDFRSPPGPITKSKLAKNVAKSVQRFIEEHKDREMEPGSDTRWAVGPGKIDVDDLLLVRMEHVSMGSWQAILHINRPIR</sequence>
<organism evidence="1 2">
    <name type="scientific">Schizopora paradoxa</name>
    <dbReference type="NCBI Taxonomy" id="27342"/>
    <lineage>
        <taxon>Eukaryota</taxon>
        <taxon>Fungi</taxon>
        <taxon>Dikarya</taxon>
        <taxon>Basidiomycota</taxon>
        <taxon>Agaricomycotina</taxon>
        <taxon>Agaricomycetes</taxon>
        <taxon>Hymenochaetales</taxon>
        <taxon>Schizoporaceae</taxon>
        <taxon>Schizopora</taxon>
    </lineage>
</organism>